<dbReference type="EMBL" id="AMZH03001145">
    <property type="protein sequence ID" value="RRT80424.1"/>
    <property type="molecule type" value="Genomic_DNA"/>
</dbReference>
<name>A0A427AVX8_ENSVE</name>
<accession>A0A427AVX8</accession>
<evidence type="ECO:0000313" key="1">
    <source>
        <dbReference type="EMBL" id="RRT80424.1"/>
    </source>
</evidence>
<comment type="caution">
    <text evidence="1">The sequence shown here is derived from an EMBL/GenBank/DDBJ whole genome shotgun (WGS) entry which is preliminary data.</text>
</comment>
<protein>
    <submittedName>
        <fullName evidence="1">Uncharacterized protein</fullName>
    </submittedName>
</protein>
<dbReference type="AlphaFoldDB" id="A0A427AVX8"/>
<dbReference type="GO" id="GO:0003677">
    <property type="term" value="F:DNA binding"/>
    <property type="evidence" value="ECO:0007669"/>
    <property type="project" value="InterPro"/>
</dbReference>
<dbReference type="Gene3D" id="2.170.150.80">
    <property type="entry name" value="NAC domain"/>
    <property type="match status" value="1"/>
</dbReference>
<dbReference type="SUPFAM" id="SSF101941">
    <property type="entry name" value="NAC domain"/>
    <property type="match status" value="1"/>
</dbReference>
<proteinExistence type="predicted"/>
<dbReference type="Proteomes" id="UP000287651">
    <property type="component" value="Unassembled WGS sequence"/>
</dbReference>
<gene>
    <name evidence="1" type="ORF">B296_00004218</name>
</gene>
<evidence type="ECO:0000313" key="2">
    <source>
        <dbReference type="Proteomes" id="UP000287651"/>
    </source>
</evidence>
<dbReference type="GO" id="GO:0006355">
    <property type="term" value="P:regulation of DNA-templated transcription"/>
    <property type="evidence" value="ECO:0007669"/>
    <property type="project" value="InterPro"/>
</dbReference>
<sequence>GDEEKTTTKKSSPREVLIRSIVLRFFSRKHLRVVALPLEGSTLVCDYLEKKVRGGSDGAGSSHGGYPVIVDVDLNKCEPWDLPGEMIMLSSSLAA</sequence>
<reference evidence="1 2" key="1">
    <citation type="journal article" date="2014" name="Agronomy (Basel)">
        <title>A Draft Genome Sequence for Ensete ventricosum, the Drought-Tolerant Tree Against Hunger.</title>
        <authorList>
            <person name="Harrison J."/>
            <person name="Moore K.A."/>
            <person name="Paszkiewicz K."/>
            <person name="Jones T."/>
            <person name="Grant M."/>
            <person name="Ambacheew D."/>
            <person name="Muzemil S."/>
            <person name="Studholme D.J."/>
        </authorList>
    </citation>
    <scope>NUCLEOTIDE SEQUENCE [LARGE SCALE GENOMIC DNA]</scope>
</reference>
<feature type="non-terminal residue" evidence="1">
    <location>
        <position position="1"/>
    </location>
</feature>
<organism evidence="1 2">
    <name type="scientific">Ensete ventricosum</name>
    <name type="common">Abyssinian banana</name>
    <name type="synonym">Musa ensete</name>
    <dbReference type="NCBI Taxonomy" id="4639"/>
    <lineage>
        <taxon>Eukaryota</taxon>
        <taxon>Viridiplantae</taxon>
        <taxon>Streptophyta</taxon>
        <taxon>Embryophyta</taxon>
        <taxon>Tracheophyta</taxon>
        <taxon>Spermatophyta</taxon>
        <taxon>Magnoliopsida</taxon>
        <taxon>Liliopsida</taxon>
        <taxon>Zingiberales</taxon>
        <taxon>Musaceae</taxon>
        <taxon>Ensete</taxon>
    </lineage>
</organism>
<dbReference type="InterPro" id="IPR036093">
    <property type="entry name" value="NAC_dom_sf"/>
</dbReference>